<dbReference type="PANTHER" id="PTHR46233:SF3">
    <property type="entry name" value="HYDROXYACYLGLUTATHIONE HYDROLASE GLOC"/>
    <property type="match status" value="1"/>
</dbReference>
<dbReference type="EMBL" id="VCIW01000005">
    <property type="protein sequence ID" value="TLS52413.1"/>
    <property type="molecule type" value="Genomic_DNA"/>
</dbReference>
<dbReference type="OrthoDB" id="1491389at2"/>
<evidence type="ECO:0000259" key="8">
    <source>
        <dbReference type="SMART" id="SM00849"/>
    </source>
</evidence>
<evidence type="ECO:0000256" key="2">
    <source>
        <dbReference type="ARBA" id="ARBA00022723"/>
    </source>
</evidence>
<accession>A0A5R9GHX6</accession>
<evidence type="ECO:0000313" key="9">
    <source>
        <dbReference type="EMBL" id="TLS52413.1"/>
    </source>
</evidence>
<keyword evidence="2" id="KW-0479">Metal-binding</keyword>
<evidence type="ECO:0000313" key="10">
    <source>
        <dbReference type="Proteomes" id="UP000309676"/>
    </source>
</evidence>
<keyword evidence="3 9" id="KW-0378">Hydrolase</keyword>
<feature type="domain" description="Metallo-beta-lactamase" evidence="8">
    <location>
        <begin position="18"/>
        <end position="205"/>
    </location>
</feature>
<dbReference type="GO" id="GO:0016787">
    <property type="term" value="F:hydrolase activity"/>
    <property type="evidence" value="ECO:0007669"/>
    <property type="project" value="UniProtKB-KW"/>
</dbReference>
<dbReference type="SUPFAM" id="SSF56281">
    <property type="entry name" value="Metallo-hydrolase/oxidoreductase"/>
    <property type="match status" value="1"/>
</dbReference>
<dbReference type="RefSeq" id="WP_138194069.1">
    <property type="nucleotide sequence ID" value="NZ_VCIW01000005.1"/>
</dbReference>
<dbReference type="Pfam" id="PF00753">
    <property type="entry name" value="Lactamase_B"/>
    <property type="match status" value="1"/>
</dbReference>
<evidence type="ECO:0000256" key="7">
    <source>
        <dbReference type="ARBA" id="ARBA00048505"/>
    </source>
</evidence>
<keyword evidence="4" id="KW-0862">Zinc</keyword>
<evidence type="ECO:0000256" key="4">
    <source>
        <dbReference type="ARBA" id="ARBA00022833"/>
    </source>
</evidence>
<sequence>MIQYADEHITIFQSALFQTTSTVIHVDGVVLIVDPTWLPGEIREIQAHVEAIRGKKECYLLFTHGDFDHILGYNAFPGATTIGSSEMRNHPKKEHKVKLIHEFDATYYITRDYEVEFPTLDIVIEQDAQRLAIGSTTLTFYKAPGHTFDGLFTVVDSLGLFLAGDYLSDFELPFIHDSAFAYERTLNKAAKIMNDHDVNMLVPGHGRYTVNRSEMAGRITMATDYLTRLRMAIIEKDEPAIQRLETEFAFLSPSTVESHKENVRMMRNELEAVQ</sequence>
<comment type="function">
    <text evidence="6">Counteracts the endogenous Pycsar antiviral defense system. Phosphodiesterase that enables metal-dependent hydrolysis of host cyclic nucleotide Pycsar defense signals such as cCMP and cUMP.</text>
</comment>
<comment type="catalytic activity">
    <reaction evidence="5">
        <text>3',5'-cyclic CMP + H2O = CMP + H(+)</text>
        <dbReference type="Rhea" id="RHEA:72675"/>
        <dbReference type="ChEBI" id="CHEBI:15377"/>
        <dbReference type="ChEBI" id="CHEBI:15378"/>
        <dbReference type="ChEBI" id="CHEBI:58003"/>
        <dbReference type="ChEBI" id="CHEBI:60377"/>
    </reaction>
    <physiologicalReaction direction="left-to-right" evidence="5">
        <dbReference type="Rhea" id="RHEA:72676"/>
    </physiologicalReaction>
</comment>
<reference evidence="9 10" key="1">
    <citation type="submission" date="2019-05" db="EMBL/GenBank/DDBJ databases">
        <authorList>
            <person name="Narsing Rao M.P."/>
            <person name="Li W.J."/>
        </authorList>
    </citation>
    <scope>NUCLEOTIDE SEQUENCE [LARGE SCALE GENOMIC DNA]</scope>
    <source>
        <strain evidence="9 10">SYSU_K30003</strain>
    </source>
</reference>
<evidence type="ECO:0000256" key="5">
    <source>
        <dbReference type="ARBA" id="ARBA00034221"/>
    </source>
</evidence>
<name>A0A5R9GHX6_9BACL</name>
<organism evidence="9 10">
    <name type="scientific">Paenibacillus antri</name>
    <dbReference type="NCBI Taxonomy" id="2582848"/>
    <lineage>
        <taxon>Bacteria</taxon>
        <taxon>Bacillati</taxon>
        <taxon>Bacillota</taxon>
        <taxon>Bacilli</taxon>
        <taxon>Bacillales</taxon>
        <taxon>Paenibacillaceae</taxon>
        <taxon>Paenibacillus</taxon>
    </lineage>
</organism>
<keyword evidence="10" id="KW-1185">Reference proteome</keyword>
<comment type="caution">
    <text evidence="9">The sequence shown here is derived from an EMBL/GenBank/DDBJ whole genome shotgun (WGS) entry which is preliminary data.</text>
</comment>
<gene>
    <name evidence="9" type="ORF">FE782_10625</name>
</gene>
<evidence type="ECO:0000256" key="3">
    <source>
        <dbReference type="ARBA" id="ARBA00022801"/>
    </source>
</evidence>
<protein>
    <submittedName>
        <fullName evidence="9">MBL fold metallo-hydrolase</fullName>
    </submittedName>
</protein>
<evidence type="ECO:0000256" key="6">
    <source>
        <dbReference type="ARBA" id="ARBA00034301"/>
    </source>
</evidence>
<dbReference type="Gene3D" id="3.60.15.10">
    <property type="entry name" value="Ribonuclease Z/Hydroxyacylglutathione hydrolase-like"/>
    <property type="match status" value="1"/>
</dbReference>
<dbReference type="AlphaFoldDB" id="A0A5R9GHX6"/>
<dbReference type="PANTHER" id="PTHR46233">
    <property type="entry name" value="HYDROXYACYLGLUTATHIONE HYDROLASE GLOC"/>
    <property type="match status" value="1"/>
</dbReference>
<dbReference type="InterPro" id="IPR051453">
    <property type="entry name" value="MBL_Glyoxalase_II"/>
</dbReference>
<evidence type="ECO:0000256" key="1">
    <source>
        <dbReference type="ARBA" id="ARBA00001947"/>
    </source>
</evidence>
<dbReference type="InterPro" id="IPR001279">
    <property type="entry name" value="Metallo-B-lactamas"/>
</dbReference>
<proteinExistence type="predicted"/>
<comment type="cofactor">
    <cofactor evidence="1">
        <name>Zn(2+)</name>
        <dbReference type="ChEBI" id="CHEBI:29105"/>
    </cofactor>
</comment>
<comment type="catalytic activity">
    <reaction evidence="7">
        <text>3',5'-cyclic UMP + H2O = UMP + H(+)</text>
        <dbReference type="Rhea" id="RHEA:70575"/>
        <dbReference type="ChEBI" id="CHEBI:15377"/>
        <dbReference type="ChEBI" id="CHEBI:15378"/>
        <dbReference type="ChEBI" id="CHEBI:57865"/>
        <dbReference type="ChEBI" id="CHEBI:184387"/>
    </reaction>
    <physiologicalReaction direction="left-to-right" evidence="7">
        <dbReference type="Rhea" id="RHEA:70576"/>
    </physiologicalReaction>
</comment>
<dbReference type="Proteomes" id="UP000309676">
    <property type="component" value="Unassembled WGS sequence"/>
</dbReference>
<dbReference type="SMART" id="SM00849">
    <property type="entry name" value="Lactamase_B"/>
    <property type="match status" value="1"/>
</dbReference>
<dbReference type="GO" id="GO:0046872">
    <property type="term" value="F:metal ion binding"/>
    <property type="evidence" value="ECO:0007669"/>
    <property type="project" value="UniProtKB-KW"/>
</dbReference>
<dbReference type="InterPro" id="IPR036866">
    <property type="entry name" value="RibonucZ/Hydroxyglut_hydro"/>
</dbReference>